<dbReference type="AlphaFoldDB" id="A0AAV1UYE1"/>
<feature type="region of interest" description="Disordered" evidence="1">
    <location>
        <begin position="172"/>
        <end position="211"/>
    </location>
</feature>
<protein>
    <submittedName>
        <fullName evidence="2">Uncharacterized protein</fullName>
    </submittedName>
</protein>
<proteinExistence type="predicted"/>
<evidence type="ECO:0000313" key="3">
    <source>
        <dbReference type="Proteomes" id="UP001162060"/>
    </source>
</evidence>
<evidence type="ECO:0000313" key="2">
    <source>
        <dbReference type="EMBL" id="CAK7938507.1"/>
    </source>
</evidence>
<evidence type="ECO:0000256" key="1">
    <source>
        <dbReference type="SAM" id="MobiDB-lite"/>
    </source>
</evidence>
<accession>A0AAV1UYE1</accession>
<sequence>MAATYLQRDIFVIHFKDDNEQWSCRKYHPTKVQLHGRVFDTAKEYPLSITACIDDLQAAKIEVTDTLPLVLRFWGRHYSAFLHTDNAADLTSLTDDFNGPNAELSQHSKLPAVACATQSALHVQASSGTGQVTTTLTSASQTTSLVVHSDQGETMEVNVLAQKRGLVTLQSEADGMDDDGDPSSLGASKPKKGRVTVSPRQSEMASSDGRIDREEWPSIWCASGSEWPVTAETSYPLVHSGTEAWLTTVRMEPNLLLNHVRHFVFPDEILASLSDQVYVQWTSKWRQECLVSVLQAYRLRVKDATTSQ</sequence>
<name>A0AAV1UYE1_9STRA</name>
<dbReference type="EMBL" id="CAKLBY020000231">
    <property type="protein sequence ID" value="CAK7938507.1"/>
    <property type="molecule type" value="Genomic_DNA"/>
</dbReference>
<comment type="caution">
    <text evidence="2">The sequence shown here is derived from an EMBL/GenBank/DDBJ whole genome shotgun (WGS) entry which is preliminary data.</text>
</comment>
<gene>
    <name evidence="2" type="ORF">PM001_LOCUS23657</name>
</gene>
<dbReference type="Proteomes" id="UP001162060">
    <property type="component" value="Unassembled WGS sequence"/>
</dbReference>
<organism evidence="2 3">
    <name type="scientific">Peronospora matthiolae</name>
    <dbReference type="NCBI Taxonomy" id="2874970"/>
    <lineage>
        <taxon>Eukaryota</taxon>
        <taxon>Sar</taxon>
        <taxon>Stramenopiles</taxon>
        <taxon>Oomycota</taxon>
        <taxon>Peronosporomycetes</taxon>
        <taxon>Peronosporales</taxon>
        <taxon>Peronosporaceae</taxon>
        <taxon>Peronospora</taxon>
    </lineage>
</organism>
<reference evidence="2" key="1">
    <citation type="submission" date="2024-01" db="EMBL/GenBank/DDBJ databases">
        <authorList>
            <person name="Webb A."/>
        </authorList>
    </citation>
    <scope>NUCLEOTIDE SEQUENCE</scope>
    <source>
        <strain evidence="2">Pm1</strain>
    </source>
</reference>